<evidence type="ECO:0000256" key="5">
    <source>
        <dbReference type="ARBA" id="ARBA00020164"/>
    </source>
</evidence>
<evidence type="ECO:0000313" key="10">
    <source>
        <dbReference type="Proteomes" id="UP000654370"/>
    </source>
</evidence>
<keyword evidence="10" id="KW-1185">Reference proteome</keyword>
<dbReference type="PANTHER" id="PTHR35524">
    <property type="entry name" value="ALPHA-ACETOLACTATE DECARBOXYLASE"/>
    <property type="match status" value="1"/>
</dbReference>
<dbReference type="CDD" id="cd17299">
    <property type="entry name" value="acetolactate_decarboxylase"/>
    <property type="match status" value="1"/>
</dbReference>
<evidence type="ECO:0000256" key="6">
    <source>
        <dbReference type="ARBA" id="ARBA00022793"/>
    </source>
</evidence>
<evidence type="ECO:0000256" key="4">
    <source>
        <dbReference type="ARBA" id="ARBA00013204"/>
    </source>
</evidence>
<comment type="pathway">
    <text evidence="2">Polyol metabolism; (R,R)-butane-2,3-diol biosynthesis; (R,R)-butane-2,3-diol from pyruvate: step 2/3.</text>
</comment>
<dbReference type="AlphaFoldDB" id="A0A8H7PDH4"/>
<sequence length="243" mass="26980">MASEQISSSPGHIYQYSLMSALLVGETQGGLALKELTKRGDFGLGTFQLADGEMILLDGTAYHMKHDGSTSVVQPDTILPYATVTTFKPTIKSQVSNVTKDELQRHIEHLTPTAGNYFLAIRMDGKFKKMKVRVIKAQDVPGESILETVRKNQREIETENVVGTVIGFRAPECYQGLTVAGYHLHFINSERKVGGHCLAYEIEAVDIQVSIIRKLYTELPDREDFYKADLSLNQEGIVSVEGK</sequence>
<accession>A0A8H7PDH4</accession>
<keyword evidence="8" id="KW-0456">Lyase</keyword>
<evidence type="ECO:0000313" key="9">
    <source>
        <dbReference type="EMBL" id="KAG2171914.1"/>
    </source>
</evidence>
<evidence type="ECO:0000256" key="1">
    <source>
        <dbReference type="ARBA" id="ARBA00001784"/>
    </source>
</evidence>
<reference evidence="9" key="1">
    <citation type="submission" date="2020-12" db="EMBL/GenBank/DDBJ databases">
        <title>Metabolic potential, ecology and presence of endohyphal bacteria is reflected in genomic diversity of Mucoromycotina.</title>
        <authorList>
            <person name="Muszewska A."/>
            <person name="Okrasinska A."/>
            <person name="Steczkiewicz K."/>
            <person name="Drgas O."/>
            <person name="Orlowska M."/>
            <person name="Perlinska-Lenart U."/>
            <person name="Aleksandrzak-Piekarczyk T."/>
            <person name="Szatraj K."/>
            <person name="Zielenkiewicz U."/>
            <person name="Pilsyk S."/>
            <person name="Malc E."/>
            <person name="Mieczkowski P."/>
            <person name="Kruszewska J.S."/>
            <person name="Biernat P."/>
            <person name="Pawlowska J."/>
        </authorList>
    </citation>
    <scope>NUCLEOTIDE SEQUENCE</scope>
    <source>
        <strain evidence="9">WA0000067209</strain>
    </source>
</reference>
<comment type="caution">
    <text evidence="9">The sequence shown here is derived from an EMBL/GenBank/DDBJ whole genome shotgun (WGS) entry which is preliminary data.</text>
</comment>
<evidence type="ECO:0000256" key="7">
    <source>
        <dbReference type="ARBA" id="ARBA00023061"/>
    </source>
</evidence>
<dbReference type="NCBIfam" id="TIGR01252">
    <property type="entry name" value="acetolac_decarb"/>
    <property type="match status" value="1"/>
</dbReference>
<keyword evidence="6" id="KW-0210">Decarboxylase</keyword>
<dbReference type="Gene3D" id="3.30.1330.80">
    <property type="entry name" value="Hypothetical protein, similar to alpha- acetolactate decarboxylase, domain 2"/>
    <property type="match status" value="2"/>
</dbReference>
<dbReference type="Pfam" id="PF03306">
    <property type="entry name" value="AAL_decarboxy"/>
    <property type="match status" value="1"/>
</dbReference>
<keyword evidence="7" id="KW-0005">Acetoin biosynthesis</keyword>
<dbReference type="SUPFAM" id="SSF117856">
    <property type="entry name" value="AF0104/ALDC/Ptd012-like"/>
    <property type="match status" value="1"/>
</dbReference>
<comment type="catalytic activity">
    <reaction evidence="1">
        <text>(2S)-2-acetolactate + H(+) = (R)-acetoin + CO2</text>
        <dbReference type="Rhea" id="RHEA:21580"/>
        <dbReference type="ChEBI" id="CHEBI:15378"/>
        <dbReference type="ChEBI" id="CHEBI:15686"/>
        <dbReference type="ChEBI" id="CHEBI:16526"/>
        <dbReference type="ChEBI" id="CHEBI:58476"/>
        <dbReference type="EC" id="4.1.1.5"/>
    </reaction>
</comment>
<dbReference type="Proteomes" id="UP000654370">
    <property type="component" value="Unassembled WGS sequence"/>
</dbReference>
<evidence type="ECO:0000256" key="8">
    <source>
        <dbReference type="ARBA" id="ARBA00023239"/>
    </source>
</evidence>
<comment type="similarity">
    <text evidence="3">Belongs to the alpha-acetolactate decarboxylase family.</text>
</comment>
<dbReference type="InterPro" id="IPR005128">
    <property type="entry name" value="Acetolactate_a_deCO2ase"/>
</dbReference>
<dbReference type="PIRSF" id="PIRSF001332">
    <property type="entry name" value="Acetolac_decarb"/>
    <property type="match status" value="1"/>
</dbReference>
<protein>
    <recommendedName>
        <fullName evidence="5">Alpha-acetolactate decarboxylase</fullName>
        <ecNumber evidence="4">4.1.1.5</ecNumber>
    </recommendedName>
</protein>
<dbReference type="EMBL" id="JAEPQZ010000018">
    <property type="protein sequence ID" value="KAG2171914.1"/>
    <property type="molecule type" value="Genomic_DNA"/>
</dbReference>
<dbReference type="EC" id="4.1.1.5" evidence="4"/>
<dbReference type="PANTHER" id="PTHR35524:SF1">
    <property type="entry name" value="ALPHA-ACETOLACTATE DECARBOXYLASE"/>
    <property type="match status" value="1"/>
</dbReference>
<dbReference type="UniPathway" id="UPA00626">
    <property type="reaction ID" value="UER00678"/>
</dbReference>
<dbReference type="OrthoDB" id="509395at2759"/>
<evidence type="ECO:0000256" key="3">
    <source>
        <dbReference type="ARBA" id="ARBA00007106"/>
    </source>
</evidence>
<dbReference type="GO" id="GO:0047605">
    <property type="term" value="F:acetolactate decarboxylase activity"/>
    <property type="evidence" value="ECO:0007669"/>
    <property type="project" value="UniProtKB-EC"/>
</dbReference>
<evidence type="ECO:0000256" key="2">
    <source>
        <dbReference type="ARBA" id="ARBA00005170"/>
    </source>
</evidence>
<organism evidence="9 10">
    <name type="scientific">Mortierella isabellina</name>
    <name type="common">Filamentous fungus</name>
    <name type="synonym">Umbelopsis isabellina</name>
    <dbReference type="NCBI Taxonomy" id="91625"/>
    <lineage>
        <taxon>Eukaryota</taxon>
        <taxon>Fungi</taxon>
        <taxon>Fungi incertae sedis</taxon>
        <taxon>Mucoromycota</taxon>
        <taxon>Mucoromycotina</taxon>
        <taxon>Umbelopsidomycetes</taxon>
        <taxon>Umbelopsidales</taxon>
        <taxon>Umbelopsidaceae</taxon>
        <taxon>Umbelopsis</taxon>
    </lineage>
</organism>
<name>A0A8H7PDH4_MORIS</name>
<proteinExistence type="inferred from homology"/>
<dbReference type="GO" id="GO:0045151">
    <property type="term" value="P:acetoin biosynthetic process"/>
    <property type="evidence" value="ECO:0007669"/>
    <property type="project" value="UniProtKB-KW"/>
</dbReference>
<gene>
    <name evidence="9" type="ORF">INT43_001390</name>
</gene>